<organism evidence="1 2">
    <name type="scientific">Tectimicrobiota bacterium</name>
    <dbReference type="NCBI Taxonomy" id="2528274"/>
    <lineage>
        <taxon>Bacteria</taxon>
        <taxon>Pseudomonadati</taxon>
        <taxon>Nitrospinota/Tectimicrobiota group</taxon>
        <taxon>Candidatus Tectimicrobiota</taxon>
    </lineage>
</organism>
<dbReference type="SUPFAM" id="SSF50630">
    <property type="entry name" value="Acid proteases"/>
    <property type="match status" value="1"/>
</dbReference>
<dbReference type="Gene3D" id="2.40.70.10">
    <property type="entry name" value="Acid Proteases"/>
    <property type="match status" value="1"/>
</dbReference>
<keyword evidence="1" id="KW-0378">Hydrolase</keyword>
<accession>A0A932MQF5</accession>
<proteinExistence type="predicted"/>
<dbReference type="AlphaFoldDB" id="A0A932MQF5"/>
<sequence>MGLVFVEGTVSGPAGRQAALRFLVDGGATYTLLPHDAWRSIGLAPKRPIRCTLADGTAIERQVSECHIALPQGEGHTPVILGEPGDEALLGTVTLEVLGLVLNPFNRTLQPMRMLLA</sequence>
<keyword evidence="1" id="KW-0645">Protease</keyword>
<dbReference type="Proteomes" id="UP000782312">
    <property type="component" value="Unassembled WGS sequence"/>
</dbReference>
<dbReference type="GO" id="GO:0006508">
    <property type="term" value="P:proteolysis"/>
    <property type="evidence" value="ECO:0007669"/>
    <property type="project" value="UniProtKB-KW"/>
</dbReference>
<gene>
    <name evidence="1" type="ORF">HYZ11_10645</name>
</gene>
<reference evidence="1" key="1">
    <citation type="submission" date="2020-07" db="EMBL/GenBank/DDBJ databases">
        <title>Huge and variable diversity of episymbiotic CPR bacteria and DPANN archaea in groundwater ecosystems.</title>
        <authorList>
            <person name="He C.Y."/>
            <person name="Keren R."/>
            <person name="Whittaker M."/>
            <person name="Farag I.F."/>
            <person name="Doudna J."/>
            <person name="Cate J.H.D."/>
            <person name="Banfield J.F."/>
        </authorList>
    </citation>
    <scope>NUCLEOTIDE SEQUENCE</scope>
    <source>
        <strain evidence="1">NC_groundwater_763_Ag_S-0.2um_68_21</strain>
    </source>
</reference>
<comment type="caution">
    <text evidence="1">The sequence shown here is derived from an EMBL/GenBank/DDBJ whole genome shotgun (WGS) entry which is preliminary data.</text>
</comment>
<dbReference type="EMBL" id="JACPUR010000023">
    <property type="protein sequence ID" value="MBI3128051.1"/>
    <property type="molecule type" value="Genomic_DNA"/>
</dbReference>
<dbReference type="Pfam" id="PF13975">
    <property type="entry name" value="gag-asp_proteas"/>
    <property type="match status" value="1"/>
</dbReference>
<dbReference type="InterPro" id="IPR021109">
    <property type="entry name" value="Peptidase_aspartic_dom_sf"/>
</dbReference>
<protein>
    <submittedName>
        <fullName evidence="1">Aspartyl protease family protein</fullName>
    </submittedName>
</protein>
<evidence type="ECO:0000313" key="1">
    <source>
        <dbReference type="EMBL" id="MBI3128051.1"/>
    </source>
</evidence>
<evidence type="ECO:0000313" key="2">
    <source>
        <dbReference type="Proteomes" id="UP000782312"/>
    </source>
</evidence>
<name>A0A932MQF5_UNCTE</name>
<dbReference type="GO" id="GO:0008233">
    <property type="term" value="F:peptidase activity"/>
    <property type="evidence" value="ECO:0007669"/>
    <property type="project" value="UniProtKB-KW"/>
</dbReference>